<evidence type="ECO:0000256" key="1">
    <source>
        <dbReference type="ARBA" id="ARBA00022679"/>
    </source>
</evidence>
<keyword evidence="3 4" id="KW-0802">TPR repeat</keyword>
<dbReference type="PROSITE" id="PS50005">
    <property type="entry name" value="TPR"/>
    <property type="match status" value="2"/>
</dbReference>
<comment type="caution">
    <text evidence="5">The sequence shown here is derived from an EMBL/GenBank/DDBJ whole genome shotgun (WGS) entry which is preliminary data.</text>
</comment>
<keyword evidence="1" id="KW-0808">Transferase</keyword>
<dbReference type="Gene3D" id="1.25.40.10">
    <property type="entry name" value="Tetratricopeptide repeat domain"/>
    <property type="match status" value="2"/>
</dbReference>
<dbReference type="InterPro" id="IPR019734">
    <property type="entry name" value="TPR_rpt"/>
</dbReference>
<evidence type="ECO:0000313" key="6">
    <source>
        <dbReference type="Proteomes" id="UP001156627"/>
    </source>
</evidence>
<gene>
    <name evidence="5" type="ORF">GCM10007898_28080</name>
</gene>
<dbReference type="InterPro" id="IPR026634">
    <property type="entry name" value="TPST-like"/>
</dbReference>
<organism evidence="5 6">
    <name type="scientific">Dyella flagellata</name>
    <dbReference type="NCBI Taxonomy" id="1867833"/>
    <lineage>
        <taxon>Bacteria</taxon>
        <taxon>Pseudomonadati</taxon>
        <taxon>Pseudomonadota</taxon>
        <taxon>Gammaproteobacteria</taxon>
        <taxon>Lysobacterales</taxon>
        <taxon>Rhodanobacteraceae</taxon>
        <taxon>Dyella</taxon>
    </lineage>
</organism>
<proteinExistence type="predicted"/>
<keyword evidence="6" id="KW-1185">Reference proteome</keyword>
<dbReference type="PANTHER" id="PTHR12788:SF10">
    <property type="entry name" value="PROTEIN-TYROSINE SULFOTRANSFERASE"/>
    <property type="match status" value="1"/>
</dbReference>
<evidence type="ECO:0000256" key="3">
    <source>
        <dbReference type="ARBA" id="ARBA00022803"/>
    </source>
</evidence>
<dbReference type="PANTHER" id="PTHR12788">
    <property type="entry name" value="PROTEIN-TYROSINE SULFOTRANSFERASE 2"/>
    <property type="match status" value="1"/>
</dbReference>
<dbReference type="SMART" id="SM00028">
    <property type="entry name" value="TPR"/>
    <property type="match status" value="4"/>
</dbReference>
<dbReference type="InterPro" id="IPR013105">
    <property type="entry name" value="TPR_2"/>
</dbReference>
<reference evidence="6" key="1">
    <citation type="journal article" date="2019" name="Int. J. Syst. Evol. Microbiol.">
        <title>The Global Catalogue of Microorganisms (GCM) 10K type strain sequencing project: providing services to taxonomists for standard genome sequencing and annotation.</title>
        <authorList>
            <consortium name="The Broad Institute Genomics Platform"/>
            <consortium name="The Broad Institute Genome Sequencing Center for Infectious Disease"/>
            <person name="Wu L."/>
            <person name="Ma J."/>
        </authorList>
    </citation>
    <scope>NUCLEOTIDE SEQUENCE [LARGE SCALE GENOMIC DNA]</scope>
    <source>
        <strain evidence="6">NBRC 111981</strain>
    </source>
</reference>
<evidence type="ECO:0000256" key="2">
    <source>
        <dbReference type="ARBA" id="ARBA00022737"/>
    </source>
</evidence>
<dbReference type="SUPFAM" id="SSF48452">
    <property type="entry name" value="TPR-like"/>
    <property type="match status" value="2"/>
</dbReference>
<dbReference type="EMBL" id="BSOA01000031">
    <property type="protein sequence ID" value="GLQ89236.1"/>
    <property type="molecule type" value="Genomic_DNA"/>
</dbReference>
<dbReference type="Pfam" id="PF13469">
    <property type="entry name" value="Sulfotransfer_3"/>
    <property type="match status" value="1"/>
</dbReference>
<keyword evidence="2" id="KW-0677">Repeat</keyword>
<dbReference type="Gene3D" id="3.40.50.300">
    <property type="entry name" value="P-loop containing nucleotide triphosphate hydrolases"/>
    <property type="match status" value="1"/>
</dbReference>
<dbReference type="InterPro" id="IPR027417">
    <property type="entry name" value="P-loop_NTPase"/>
</dbReference>
<dbReference type="Proteomes" id="UP001156627">
    <property type="component" value="Unassembled WGS sequence"/>
</dbReference>
<evidence type="ECO:0000256" key="4">
    <source>
        <dbReference type="PROSITE-ProRule" id="PRU00339"/>
    </source>
</evidence>
<evidence type="ECO:0000313" key="5">
    <source>
        <dbReference type="EMBL" id="GLQ89236.1"/>
    </source>
</evidence>
<name>A0ABQ5XDD7_9GAMM</name>
<feature type="repeat" description="TPR" evidence="4">
    <location>
        <begin position="108"/>
        <end position="141"/>
    </location>
</feature>
<dbReference type="InterPro" id="IPR011990">
    <property type="entry name" value="TPR-like_helical_dom_sf"/>
</dbReference>
<dbReference type="SUPFAM" id="SSF52540">
    <property type="entry name" value="P-loop containing nucleoside triphosphate hydrolases"/>
    <property type="match status" value="1"/>
</dbReference>
<protein>
    <submittedName>
        <fullName evidence="5">Sulfotransferase</fullName>
    </submittedName>
</protein>
<accession>A0ABQ5XDD7</accession>
<dbReference type="Pfam" id="PF13432">
    <property type="entry name" value="TPR_16"/>
    <property type="match status" value="1"/>
</dbReference>
<sequence>MEPPGVHSSQSKQADLLDAFNQGDMARVLSLSETHSSDDETCLLLRALALRASNRLHEALPLLTRLTQLQPHTFEYWNNLGLAAREAGDMETAAQSLQRALALAPQHADVHYNLGLLHLQQKNWLAARDSLLEAVRLEPNFVEARLQAAHACHVCGDNTGEEAMLENAANWPPQPVEQALTLAGMLSTLGRPDVALRALEQAQLPQDDTACLMRQRITALRAALYERANRLDLAQAELTQLPLDELPAEHAQLSCAAWLAHAAVATRHGDTQRAAELYERALTASDDAEVLAQAAFGLASARDKQARHHAAWQALRHAHETQLSIARTIVPELMAENSQPLKMADLCVSRVEHDRWAPLKSPRSEQSPVFVLGFPRSGTTLLEQMLDAHPDFCAMDERAFLHELTERMGLAGQAYPAALADLTNVEADQLRTVYADLVRKVVPDLGTRRLVDKNPLNMLCLPMIMRLFPEARIILCLRHPCDVLMSCYMQSFRSPAFMVLCSSLQRLAHGYVRAFEHWFSQAEVFAPRVLEWRYESVVNRFDEQVLRLGHYLQLDDPAPLARYAEHARNKTYISTPSYAEVTQGIHSRAVHRWHAYREQFELVLPILRPMMERLGYT</sequence>
<dbReference type="Pfam" id="PF07719">
    <property type="entry name" value="TPR_2"/>
    <property type="match status" value="1"/>
</dbReference>
<feature type="repeat" description="TPR" evidence="4">
    <location>
        <begin position="74"/>
        <end position="107"/>
    </location>
</feature>